<dbReference type="InterPro" id="IPR050191">
    <property type="entry name" value="ATP-dep_DNA_ligase"/>
</dbReference>
<dbReference type="PANTHER" id="PTHR45674:SF4">
    <property type="entry name" value="DNA LIGASE 1"/>
    <property type="match status" value="1"/>
</dbReference>
<comment type="similarity">
    <text evidence="1">Belongs to the ATP-dependent DNA ligase family.</text>
</comment>
<organism evidence="4 5">
    <name type="scientific">Caldisericum exile</name>
    <dbReference type="NCBI Taxonomy" id="693075"/>
    <lineage>
        <taxon>Bacteria</taxon>
        <taxon>Pseudomonadati</taxon>
        <taxon>Caldisericota/Cryosericota group</taxon>
        <taxon>Caldisericota</taxon>
        <taxon>Caldisericia</taxon>
        <taxon>Caldisericales</taxon>
        <taxon>Caldisericaceae</taxon>
        <taxon>Caldisericum</taxon>
    </lineage>
</organism>
<dbReference type="InterPro" id="IPR012310">
    <property type="entry name" value="DNA_ligase_ATP-dep_cent"/>
</dbReference>
<protein>
    <recommendedName>
        <fullName evidence="3">ATP-dependent DNA ligase family profile domain-containing protein</fullName>
    </recommendedName>
</protein>
<proteinExistence type="inferred from homology"/>
<dbReference type="PROSITE" id="PS50160">
    <property type="entry name" value="DNA_LIGASE_A3"/>
    <property type="match status" value="1"/>
</dbReference>
<dbReference type="GO" id="GO:0006281">
    <property type="term" value="P:DNA repair"/>
    <property type="evidence" value="ECO:0007669"/>
    <property type="project" value="InterPro"/>
</dbReference>
<dbReference type="PANTHER" id="PTHR45674">
    <property type="entry name" value="DNA LIGASE 1/3 FAMILY MEMBER"/>
    <property type="match status" value="1"/>
</dbReference>
<dbReference type="Gene3D" id="3.30.470.30">
    <property type="entry name" value="DNA ligase/mRNA capping enzyme"/>
    <property type="match status" value="1"/>
</dbReference>
<dbReference type="Proteomes" id="UP000236910">
    <property type="component" value="Unassembled WGS sequence"/>
</dbReference>
<gene>
    <name evidence="4" type="ORF">C0175_00355</name>
</gene>
<accession>A0A2J6X9U9</accession>
<evidence type="ECO:0000256" key="2">
    <source>
        <dbReference type="ARBA" id="ARBA00022598"/>
    </source>
</evidence>
<evidence type="ECO:0000259" key="3">
    <source>
        <dbReference type="PROSITE" id="PS50160"/>
    </source>
</evidence>
<dbReference type="Pfam" id="PF01068">
    <property type="entry name" value="DNA_ligase_A_M"/>
    <property type="match status" value="1"/>
</dbReference>
<name>A0A2J6X9U9_9BACT</name>
<dbReference type="GO" id="GO:0006310">
    <property type="term" value="P:DNA recombination"/>
    <property type="evidence" value="ECO:0007669"/>
    <property type="project" value="InterPro"/>
</dbReference>
<dbReference type="AlphaFoldDB" id="A0A2J6X9U9"/>
<evidence type="ECO:0000313" key="5">
    <source>
        <dbReference type="Proteomes" id="UP000236910"/>
    </source>
</evidence>
<comment type="caution">
    <text evidence="4">The sequence shown here is derived from an EMBL/GenBank/DDBJ whole genome shotgun (WGS) entry which is preliminary data.</text>
</comment>
<reference evidence="4 5" key="1">
    <citation type="submission" date="2018-01" db="EMBL/GenBank/DDBJ databases">
        <title>Metagenomic assembled genomes from two thermal pools in the Uzon Caldera, Kamchatka, Russia.</title>
        <authorList>
            <person name="Wilkins L."/>
            <person name="Ettinger C."/>
        </authorList>
    </citation>
    <scope>NUCLEOTIDE SEQUENCE [LARGE SCALE GENOMIC DNA]</scope>
    <source>
        <strain evidence="4">ARK-10</strain>
    </source>
</reference>
<dbReference type="SUPFAM" id="SSF56091">
    <property type="entry name" value="DNA ligase/mRNA capping enzyme, catalytic domain"/>
    <property type="match status" value="1"/>
</dbReference>
<dbReference type="EMBL" id="PNIX01000023">
    <property type="protein sequence ID" value="PMP84261.1"/>
    <property type="molecule type" value="Genomic_DNA"/>
</dbReference>
<evidence type="ECO:0000256" key="1">
    <source>
        <dbReference type="ARBA" id="ARBA00007572"/>
    </source>
</evidence>
<keyword evidence="2" id="KW-0436">Ligase</keyword>
<evidence type="ECO:0000313" key="4">
    <source>
        <dbReference type="EMBL" id="PMP84261.1"/>
    </source>
</evidence>
<dbReference type="GO" id="GO:0005524">
    <property type="term" value="F:ATP binding"/>
    <property type="evidence" value="ECO:0007669"/>
    <property type="project" value="InterPro"/>
</dbReference>
<dbReference type="GO" id="GO:0003910">
    <property type="term" value="F:DNA ligase (ATP) activity"/>
    <property type="evidence" value="ECO:0007669"/>
    <property type="project" value="InterPro"/>
</dbReference>
<feature type="domain" description="ATP-dependent DNA ligase family profile" evidence="3">
    <location>
        <begin position="369"/>
        <end position="466"/>
    </location>
</feature>
<sequence length="466" mass="54399">MCDNILKEKIMEEQDFIESDVRLFYEILSHENESEIRLINYGTYPIIKIIKGIEKFVQVAREYSGKRNIYTVLRERKPGLKTSAKAEDIIKLQIIVLDFDPIREKDYPSNDIELKNAIAIATEIAESFNSMGFLKPHIATTGNGAALYFKIEPIQITDDNRYYITELLQTFEQYVRSEYKDLFKKYNVRLDSMYDLPRIGRVIGTKNIKGEEIENRPHRISRFLYVNTPLKNDPELFNFIKSLSKKSYPILEKTSRTSQSNKVQSSLLNEPEQFTGRPVYPMQPIPYFGERLEGNWIWEYKVDGFRLQIIKNGGKIYYFGRRLEKNPDWTDKLNRIIPNESFKNLPDKSMLDAELYSTLGRRGVPSVFANNGKADPIVYVFDVIFYNGRSLEDLPLSKRKEILNSVKFLPPIFILPYFKVENLEEHLKEALSKGFEGIVIKELSSKYEIGSDAPIATQWWRKIKPK</sequence>
<dbReference type="GO" id="GO:0006273">
    <property type="term" value="P:lagging strand elongation"/>
    <property type="evidence" value="ECO:0007669"/>
    <property type="project" value="TreeGrafter"/>
</dbReference>